<feature type="transmembrane region" description="Helical" evidence="1">
    <location>
        <begin position="36"/>
        <end position="56"/>
    </location>
</feature>
<feature type="transmembrane region" description="Helical" evidence="1">
    <location>
        <begin position="6"/>
        <end position="24"/>
    </location>
</feature>
<sequence>MLTYTSYLRPLLLVLAPLMIGILARRTKKLDPIFKGIYALVLWAVLPVLVFGSVAIQRPDQMYNLGGQLPLR</sequence>
<evidence type="ECO:0000256" key="1">
    <source>
        <dbReference type="SAM" id="Phobius"/>
    </source>
</evidence>
<reference evidence="2 3" key="1">
    <citation type="journal article" date="2016" name="Sci. Rep.">
        <title>Metabolic traits of an uncultured archaeal lineage -MSBL1- from brine pools of the Red Sea.</title>
        <authorList>
            <person name="Mwirichia R."/>
            <person name="Alam I."/>
            <person name="Rashid M."/>
            <person name="Vinu M."/>
            <person name="Ba-Alawi W."/>
            <person name="Anthony Kamau A."/>
            <person name="Kamanda Ngugi D."/>
            <person name="Goker M."/>
            <person name="Klenk H.P."/>
            <person name="Bajic V."/>
            <person name="Stingl U."/>
        </authorList>
    </citation>
    <scope>NUCLEOTIDE SEQUENCE [LARGE SCALE GENOMIC DNA]</scope>
    <source>
        <strain evidence="2">SCGC-AAA261O19</strain>
    </source>
</reference>
<keyword evidence="1" id="KW-0472">Membrane</keyword>
<proteinExistence type="predicted"/>
<organism evidence="2 3">
    <name type="scientific">candidate division MSBL1 archaeon SCGC-AAA261O19</name>
    <dbReference type="NCBI Taxonomy" id="1698277"/>
    <lineage>
        <taxon>Archaea</taxon>
        <taxon>Methanobacteriati</taxon>
        <taxon>Methanobacteriota</taxon>
        <taxon>candidate division MSBL1</taxon>
    </lineage>
</organism>
<dbReference type="Proteomes" id="UP000070076">
    <property type="component" value="Unassembled WGS sequence"/>
</dbReference>
<dbReference type="EMBL" id="LHYB01000046">
    <property type="protein sequence ID" value="KXB04224.1"/>
    <property type="molecule type" value="Genomic_DNA"/>
</dbReference>
<keyword evidence="1" id="KW-1133">Transmembrane helix</keyword>
<keyword evidence="3" id="KW-1185">Reference proteome</keyword>
<gene>
    <name evidence="2" type="ORF">AKJ48_03260</name>
</gene>
<name>A0A133VCU2_9EURY</name>
<keyword evidence="1" id="KW-0812">Transmembrane</keyword>
<accession>A0A133VCU2</accession>
<evidence type="ECO:0000313" key="3">
    <source>
        <dbReference type="Proteomes" id="UP000070076"/>
    </source>
</evidence>
<protein>
    <submittedName>
        <fullName evidence="2">Uncharacterized protein</fullName>
    </submittedName>
</protein>
<evidence type="ECO:0000313" key="2">
    <source>
        <dbReference type="EMBL" id="KXB04224.1"/>
    </source>
</evidence>
<comment type="caution">
    <text evidence="2">The sequence shown here is derived from an EMBL/GenBank/DDBJ whole genome shotgun (WGS) entry which is preliminary data.</text>
</comment>
<dbReference type="AlphaFoldDB" id="A0A133VCU2"/>